<dbReference type="InterPro" id="IPR036058">
    <property type="entry name" value="Kazal_dom_sf"/>
</dbReference>
<dbReference type="CDD" id="cd00104">
    <property type="entry name" value="KAZAL_FS"/>
    <property type="match status" value="4"/>
</dbReference>
<gene>
    <name evidence="4" type="ORF">ABMA27_005153</name>
</gene>
<organism evidence="4 5">
    <name type="scientific">Loxostege sticticalis</name>
    <name type="common">Beet webworm moth</name>
    <dbReference type="NCBI Taxonomy" id="481309"/>
    <lineage>
        <taxon>Eukaryota</taxon>
        <taxon>Metazoa</taxon>
        <taxon>Ecdysozoa</taxon>
        <taxon>Arthropoda</taxon>
        <taxon>Hexapoda</taxon>
        <taxon>Insecta</taxon>
        <taxon>Pterygota</taxon>
        <taxon>Neoptera</taxon>
        <taxon>Endopterygota</taxon>
        <taxon>Lepidoptera</taxon>
        <taxon>Glossata</taxon>
        <taxon>Ditrysia</taxon>
        <taxon>Pyraloidea</taxon>
        <taxon>Crambidae</taxon>
        <taxon>Pyraustinae</taxon>
        <taxon>Loxostege</taxon>
    </lineage>
</organism>
<dbReference type="SUPFAM" id="SSF100895">
    <property type="entry name" value="Kazal-type serine protease inhibitors"/>
    <property type="match status" value="5"/>
</dbReference>
<dbReference type="Gene3D" id="3.30.60.30">
    <property type="match status" value="5"/>
</dbReference>
<evidence type="ECO:0000256" key="2">
    <source>
        <dbReference type="SAM" id="SignalP"/>
    </source>
</evidence>
<keyword evidence="5" id="KW-1185">Reference proteome</keyword>
<dbReference type="PROSITE" id="PS51465">
    <property type="entry name" value="KAZAL_2"/>
    <property type="match status" value="5"/>
</dbReference>
<feature type="domain" description="Kazal-like" evidence="3">
    <location>
        <begin position="236"/>
        <end position="280"/>
    </location>
</feature>
<feature type="domain" description="Kazal-like" evidence="3">
    <location>
        <begin position="106"/>
        <end position="155"/>
    </location>
</feature>
<dbReference type="InterPro" id="IPR053265">
    <property type="entry name" value="Serpin"/>
</dbReference>
<dbReference type="Proteomes" id="UP001549920">
    <property type="component" value="Unassembled WGS sequence"/>
</dbReference>
<feature type="domain" description="Kazal-like" evidence="3">
    <location>
        <begin position="16"/>
        <end position="53"/>
    </location>
</feature>
<proteinExistence type="predicted"/>
<protein>
    <recommendedName>
        <fullName evidence="3">Kazal-like domain-containing protein</fullName>
    </recommendedName>
</protein>
<feature type="domain" description="Kazal-like" evidence="3">
    <location>
        <begin position="57"/>
        <end position="104"/>
    </location>
</feature>
<dbReference type="PROSITE" id="PS00282">
    <property type="entry name" value="KAZAL_1"/>
    <property type="match status" value="3"/>
</dbReference>
<dbReference type="InterPro" id="IPR002350">
    <property type="entry name" value="Kazal_dom"/>
</dbReference>
<feature type="chain" id="PRO_5046185061" description="Kazal-like domain-containing protein" evidence="2">
    <location>
        <begin position="19"/>
        <end position="282"/>
    </location>
</feature>
<feature type="region of interest" description="Disordered" evidence="1">
    <location>
        <begin position="164"/>
        <end position="184"/>
    </location>
</feature>
<dbReference type="EMBL" id="JBEUOH010000017">
    <property type="protein sequence ID" value="KAL0871423.1"/>
    <property type="molecule type" value="Genomic_DNA"/>
</dbReference>
<evidence type="ECO:0000313" key="4">
    <source>
        <dbReference type="EMBL" id="KAL0871423.1"/>
    </source>
</evidence>
<reference evidence="4 5" key="1">
    <citation type="submission" date="2024-06" db="EMBL/GenBank/DDBJ databases">
        <title>A chromosome-level genome assembly of beet webworm, Loxostege sticticalis.</title>
        <authorList>
            <person name="Zhang Y."/>
        </authorList>
    </citation>
    <scope>NUCLEOTIDE SEQUENCE [LARGE SCALE GENOMIC DNA]</scope>
    <source>
        <strain evidence="4">AQ026</strain>
        <tissue evidence="4">Whole body</tissue>
    </source>
</reference>
<evidence type="ECO:0000256" key="1">
    <source>
        <dbReference type="SAM" id="MobiDB-lite"/>
    </source>
</evidence>
<sequence>MIKSGILVIAVLACTATAAPSCTCTRNFSPVCGSDGTTYANDCLLECAKETNKDLVKVKEGACKDCICTLEYQPVCGTDGNTYPNACAAQCNNAQVSHQGECLSVKVAQPPCTCDKRKKPVCGSDGKTYSNDCLLNCATIHNSRLSIAHSGPCNVNKGTDVQFVDNNGNSDQPSVDDNTNSQPECSCPDKHSPVCGSDGVTYDNDCWLNCATEHNENLSVAYSGFCKESEDLQVVNPGQNACTCTRNLAPVCGTDGVTYSNECLLKCAGAQKDREGACELRK</sequence>
<accession>A0ABR3HM06</accession>
<name>A0ABR3HM06_LOXSC</name>
<dbReference type="SMART" id="SM00280">
    <property type="entry name" value="KAZAL"/>
    <property type="match status" value="5"/>
</dbReference>
<dbReference type="PANTHER" id="PTHR21131:SF0">
    <property type="entry name" value="GEO10195P1-RELATED"/>
    <property type="match status" value="1"/>
</dbReference>
<feature type="signal peptide" evidence="2">
    <location>
        <begin position="1"/>
        <end position="18"/>
    </location>
</feature>
<comment type="caution">
    <text evidence="4">The sequence shown here is derived from an EMBL/GenBank/DDBJ whole genome shotgun (WGS) entry which is preliminary data.</text>
</comment>
<dbReference type="Pfam" id="PF00050">
    <property type="entry name" value="Kazal_1"/>
    <property type="match status" value="5"/>
</dbReference>
<evidence type="ECO:0000259" key="3">
    <source>
        <dbReference type="PROSITE" id="PS51465"/>
    </source>
</evidence>
<keyword evidence="2" id="KW-0732">Signal</keyword>
<evidence type="ECO:0000313" key="5">
    <source>
        <dbReference type="Proteomes" id="UP001549920"/>
    </source>
</evidence>
<dbReference type="PANTHER" id="PTHR21131">
    <property type="entry name" value="SERINE-TYPE ENDOPEPTIDASE INHIBITOR"/>
    <property type="match status" value="1"/>
</dbReference>
<feature type="domain" description="Kazal-like" evidence="3">
    <location>
        <begin position="179"/>
        <end position="228"/>
    </location>
</feature>